<dbReference type="EC" id="3.2.2.n1" evidence="3"/>
<gene>
    <name evidence="4" type="ORF">GCM10007205_12180</name>
</gene>
<evidence type="ECO:0000256" key="1">
    <source>
        <dbReference type="ARBA" id="ARBA00000274"/>
    </source>
</evidence>
<dbReference type="Proteomes" id="UP000620266">
    <property type="component" value="Unassembled WGS sequence"/>
</dbReference>
<dbReference type="PANTHER" id="PTHR31223:SF70">
    <property type="entry name" value="LOG FAMILY PROTEIN YJL055W"/>
    <property type="match status" value="1"/>
</dbReference>
<dbReference type="PANTHER" id="PTHR31223">
    <property type="entry name" value="LOG FAMILY PROTEIN YJL055W"/>
    <property type="match status" value="1"/>
</dbReference>
<dbReference type="NCBIfam" id="TIGR00730">
    <property type="entry name" value="Rossman fold protein, TIGR00730 family"/>
    <property type="match status" value="1"/>
</dbReference>
<dbReference type="InterPro" id="IPR005269">
    <property type="entry name" value="LOG"/>
</dbReference>
<comment type="similarity">
    <text evidence="2 3">Belongs to the LOG family.</text>
</comment>
<keyword evidence="5" id="KW-1185">Reference proteome</keyword>
<comment type="caution">
    <text evidence="4">The sequence shown here is derived from an EMBL/GenBank/DDBJ whole genome shotgun (WGS) entry which is preliminary data.</text>
</comment>
<comment type="catalytic activity">
    <reaction evidence="1">
        <text>AMP + H2O = D-ribose 5-phosphate + adenine</text>
        <dbReference type="Rhea" id="RHEA:20129"/>
        <dbReference type="ChEBI" id="CHEBI:15377"/>
        <dbReference type="ChEBI" id="CHEBI:16708"/>
        <dbReference type="ChEBI" id="CHEBI:78346"/>
        <dbReference type="ChEBI" id="CHEBI:456215"/>
        <dbReference type="EC" id="3.2.2.4"/>
    </reaction>
</comment>
<reference evidence="4" key="1">
    <citation type="journal article" date="2014" name="Int. J. Syst. Evol. Microbiol.">
        <title>Complete genome sequence of Corynebacterium casei LMG S-19264T (=DSM 44701T), isolated from a smear-ripened cheese.</title>
        <authorList>
            <consortium name="US DOE Joint Genome Institute (JGI-PGF)"/>
            <person name="Walter F."/>
            <person name="Albersmeier A."/>
            <person name="Kalinowski J."/>
            <person name="Ruckert C."/>
        </authorList>
    </citation>
    <scope>NUCLEOTIDE SEQUENCE</scope>
    <source>
        <strain evidence="4">CCM 7086</strain>
    </source>
</reference>
<evidence type="ECO:0000313" key="4">
    <source>
        <dbReference type="EMBL" id="GGC04557.1"/>
    </source>
</evidence>
<dbReference type="GO" id="GO:0009691">
    <property type="term" value="P:cytokinin biosynthetic process"/>
    <property type="evidence" value="ECO:0007669"/>
    <property type="project" value="UniProtKB-UniRule"/>
</dbReference>
<dbReference type="EMBL" id="BMCG01000002">
    <property type="protein sequence ID" value="GGC04557.1"/>
    <property type="molecule type" value="Genomic_DNA"/>
</dbReference>
<evidence type="ECO:0000256" key="3">
    <source>
        <dbReference type="RuleBase" id="RU363015"/>
    </source>
</evidence>
<dbReference type="SUPFAM" id="SSF102405">
    <property type="entry name" value="MCP/YpsA-like"/>
    <property type="match status" value="1"/>
</dbReference>
<protein>
    <recommendedName>
        <fullName evidence="3">Cytokinin riboside 5'-monophosphate phosphoribohydrolase</fullName>
        <ecNumber evidence="3">3.2.2.n1</ecNumber>
    </recommendedName>
</protein>
<dbReference type="Pfam" id="PF03641">
    <property type="entry name" value="Lysine_decarbox"/>
    <property type="match status" value="1"/>
</dbReference>
<evidence type="ECO:0000256" key="2">
    <source>
        <dbReference type="ARBA" id="ARBA00006763"/>
    </source>
</evidence>
<proteinExistence type="inferred from homology"/>
<dbReference type="InterPro" id="IPR031100">
    <property type="entry name" value="LOG_fam"/>
</dbReference>
<dbReference type="GO" id="GO:0005829">
    <property type="term" value="C:cytosol"/>
    <property type="evidence" value="ECO:0007669"/>
    <property type="project" value="TreeGrafter"/>
</dbReference>
<name>A0A8J2XX31_9BURK</name>
<evidence type="ECO:0000313" key="5">
    <source>
        <dbReference type="Proteomes" id="UP000620266"/>
    </source>
</evidence>
<keyword evidence="3" id="KW-0378">Hydrolase</keyword>
<dbReference type="Gene3D" id="3.40.50.450">
    <property type="match status" value="1"/>
</dbReference>
<keyword evidence="3" id="KW-0203">Cytokinin biosynthesis</keyword>
<sequence>MNIQSICVYCGSSFGNQTVYAEAARSLAGALAARNIGLVYGGGNVGLMGVIANEMLRLGGEVTGVIPQALMDKEVGHKGLTHIHVVKDMHERKAMMAALSDGFIALPGGIGTLEELFEMLTWSQLDFHQKPIGVLNVEGFYAGLICFLQNLVDTGFVKAEQAALMMHEDNADALLQRLQTWVPQKSTKLRDALAAQALFP</sequence>
<dbReference type="AlphaFoldDB" id="A0A8J2XX31"/>
<accession>A0A8J2XX31</accession>
<dbReference type="GO" id="GO:0008714">
    <property type="term" value="F:AMP nucleosidase activity"/>
    <property type="evidence" value="ECO:0007669"/>
    <property type="project" value="UniProtKB-EC"/>
</dbReference>
<organism evidence="4 5">
    <name type="scientific">Oxalicibacterium flavum</name>
    <dbReference type="NCBI Taxonomy" id="179467"/>
    <lineage>
        <taxon>Bacteria</taxon>
        <taxon>Pseudomonadati</taxon>
        <taxon>Pseudomonadota</taxon>
        <taxon>Betaproteobacteria</taxon>
        <taxon>Burkholderiales</taxon>
        <taxon>Oxalobacteraceae</taxon>
        <taxon>Oxalicibacterium</taxon>
    </lineage>
</organism>
<reference evidence="4" key="2">
    <citation type="submission" date="2020-09" db="EMBL/GenBank/DDBJ databases">
        <authorList>
            <person name="Sun Q."/>
            <person name="Sedlacek I."/>
        </authorList>
    </citation>
    <scope>NUCLEOTIDE SEQUENCE</scope>
    <source>
        <strain evidence="4">CCM 7086</strain>
    </source>
</reference>